<dbReference type="Pfam" id="PF07751">
    <property type="entry name" value="Abi_2"/>
    <property type="match status" value="1"/>
</dbReference>
<gene>
    <name evidence="1" type="ORF">HMPREF9013_0075</name>
</gene>
<dbReference type="STRING" id="679192.HMPREF9013_0075"/>
<evidence type="ECO:0000313" key="2">
    <source>
        <dbReference type="Proteomes" id="UP000005017"/>
    </source>
</evidence>
<dbReference type="RefSeq" id="WP_006626829.1">
    <property type="nucleotide sequence ID" value="NZ_ADFR01000003.1"/>
</dbReference>
<evidence type="ECO:0000313" key="1">
    <source>
        <dbReference type="EMBL" id="EFC05880.1"/>
    </source>
</evidence>
<dbReference type="Proteomes" id="UP000005017">
    <property type="component" value="Unassembled WGS sequence"/>
</dbReference>
<proteinExistence type="predicted"/>
<keyword evidence="2" id="KW-1185">Reference proteome</keyword>
<comment type="caution">
    <text evidence="1">The sequence shown here is derived from an EMBL/GenBank/DDBJ whole genome shotgun (WGS) entry which is preliminary data.</text>
</comment>
<dbReference type="AlphaFoldDB" id="D2MN58"/>
<sequence length="253" mass="30826">MKTHYKDPLTLTKMTAYLQETKKVVYIQIPEKQAQQYLYEYSYVNLITPFKHRFKTNGVYRQTDFKEYLDAYLEERNQYPRLYQNIMSLECYLKSILSYEILNAYHLNSSSQFQELADTLHFNAQHTPYTDSIKFHMYKIIDKMKEEIQNYRSPYFLLGQLTLHECLSLLYSLDSHLKNRCRQEFLKRQHFIQESDDQPFYKKLDMIIQIRNCICHNDSLENLIRYQQEFKGILRSEEEQDEFSKLIDYLLKK</sequence>
<name>D2MN58_9FIRM</name>
<dbReference type="OrthoDB" id="3035875at2"/>
<protein>
    <submittedName>
        <fullName evidence="1">Abi-like protein</fullName>
    </submittedName>
</protein>
<accession>D2MN58</accession>
<dbReference type="EMBL" id="ADFR01000003">
    <property type="protein sequence ID" value="EFC05880.1"/>
    <property type="molecule type" value="Genomic_DNA"/>
</dbReference>
<dbReference type="InterPro" id="IPR011664">
    <property type="entry name" value="Abi_system_AbiD/AbiF-like"/>
</dbReference>
<organism evidence="1 2">
    <name type="scientific">Bulleidia extructa W1219</name>
    <dbReference type="NCBI Taxonomy" id="679192"/>
    <lineage>
        <taxon>Bacteria</taxon>
        <taxon>Bacillati</taxon>
        <taxon>Bacillota</taxon>
        <taxon>Erysipelotrichia</taxon>
        <taxon>Erysipelotrichales</taxon>
        <taxon>Erysipelotrichaceae</taxon>
        <taxon>Bulleidia</taxon>
    </lineage>
</organism>
<reference evidence="2" key="1">
    <citation type="submission" date="2009-12" db="EMBL/GenBank/DDBJ databases">
        <title>Sequence of Clostridiales genomosp. BVAB3 str. UPII9-5.</title>
        <authorList>
            <person name="Madupu R."/>
            <person name="Durkin A.S."/>
            <person name="Torralba M."/>
            <person name="Methe B."/>
            <person name="Sutton G.G."/>
            <person name="Strausberg R.L."/>
            <person name="Nelson K.E."/>
        </authorList>
    </citation>
    <scope>NUCLEOTIDE SEQUENCE [LARGE SCALE GENOMIC DNA]</scope>
    <source>
        <strain evidence="2">W1219</strain>
    </source>
</reference>